<evidence type="ECO:0000256" key="1">
    <source>
        <dbReference type="SAM" id="SignalP"/>
    </source>
</evidence>
<protein>
    <recommendedName>
        <fullName evidence="2">ShKT domain-containing protein</fullName>
    </recommendedName>
</protein>
<keyword evidence="1" id="KW-0732">Signal</keyword>
<dbReference type="SMART" id="SM00254">
    <property type="entry name" value="ShKT"/>
    <property type="match status" value="1"/>
</dbReference>
<comment type="caution">
    <text evidence="3">The sequence shown here is derived from an EMBL/GenBank/DDBJ whole genome shotgun (WGS) entry which is preliminary data.</text>
</comment>
<dbReference type="Proteomes" id="UP000252519">
    <property type="component" value="Unassembled WGS sequence"/>
</dbReference>
<evidence type="ECO:0000259" key="2">
    <source>
        <dbReference type="SMART" id="SM00254"/>
    </source>
</evidence>
<dbReference type="Pfam" id="PF01549">
    <property type="entry name" value="ShK"/>
    <property type="match status" value="1"/>
</dbReference>
<feature type="domain" description="ShKT" evidence="2">
    <location>
        <begin position="30"/>
        <end position="70"/>
    </location>
</feature>
<proteinExistence type="predicted"/>
<dbReference type="Gene3D" id="1.10.10.1940">
    <property type="match status" value="1"/>
</dbReference>
<reference evidence="3 4" key="1">
    <citation type="submission" date="2014-10" db="EMBL/GenBank/DDBJ databases">
        <title>Draft genome of the hookworm Ancylostoma caninum.</title>
        <authorList>
            <person name="Mitreva M."/>
        </authorList>
    </citation>
    <scope>NUCLEOTIDE SEQUENCE [LARGE SCALE GENOMIC DNA]</scope>
    <source>
        <strain evidence="3 4">Baltimore</strain>
    </source>
</reference>
<feature type="chain" id="PRO_5016851460" description="ShKT domain-containing protein" evidence="1">
    <location>
        <begin position="23"/>
        <end position="71"/>
    </location>
</feature>
<evidence type="ECO:0000313" key="3">
    <source>
        <dbReference type="EMBL" id="RCN35236.1"/>
    </source>
</evidence>
<name>A0A368FSS9_ANCCA</name>
<feature type="signal peptide" evidence="1">
    <location>
        <begin position="1"/>
        <end position="22"/>
    </location>
</feature>
<dbReference type="AlphaFoldDB" id="A0A368FSS9"/>
<keyword evidence="4" id="KW-1185">Reference proteome</keyword>
<dbReference type="InterPro" id="IPR003582">
    <property type="entry name" value="ShKT_dom"/>
</dbReference>
<gene>
    <name evidence="3" type="ORF">ANCCAN_18914</name>
</gene>
<dbReference type="OrthoDB" id="5901563at2759"/>
<evidence type="ECO:0000313" key="4">
    <source>
        <dbReference type="Proteomes" id="UP000252519"/>
    </source>
</evidence>
<organism evidence="3 4">
    <name type="scientific">Ancylostoma caninum</name>
    <name type="common">Dog hookworm</name>
    <dbReference type="NCBI Taxonomy" id="29170"/>
    <lineage>
        <taxon>Eukaryota</taxon>
        <taxon>Metazoa</taxon>
        <taxon>Ecdysozoa</taxon>
        <taxon>Nematoda</taxon>
        <taxon>Chromadorea</taxon>
        <taxon>Rhabditida</taxon>
        <taxon>Rhabditina</taxon>
        <taxon>Rhabditomorpha</taxon>
        <taxon>Strongyloidea</taxon>
        <taxon>Ancylostomatidae</taxon>
        <taxon>Ancylostomatinae</taxon>
        <taxon>Ancylostoma</taxon>
    </lineage>
</organism>
<dbReference type="EMBL" id="JOJR01000686">
    <property type="protein sequence ID" value="RCN35236.1"/>
    <property type="molecule type" value="Genomic_DNA"/>
</dbReference>
<sequence>MFLYVVCILALINAFGPDAVTAQFMTQEGKCADRIPQEACQQIKEAGNCDAPEFDMIAQYQCTKTCGKCSQ</sequence>
<accession>A0A368FSS9</accession>